<evidence type="ECO:0000256" key="1">
    <source>
        <dbReference type="ARBA" id="ARBA00004370"/>
    </source>
</evidence>
<dbReference type="GO" id="GO:0016020">
    <property type="term" value="C:membrane"/>
    <property type="evidence" value="ECO:0007669"/>
    <property type="project" value="UniProtKB-SubCell"/>
</dbReference>
<dbReference type="PROSITE" id="PS50887">
    <property type="entry name" value="GGDEF"/>
    <property type="match status" value="1"/>
</dbReference>
<protein>
    <submittedName>
        <fullName evidence="12">EAL domain-containing protein</fullName>
    </submittedName>
</protein>
<evidence type="ECO:0000256" key="7">
    <source>
        <dbReference type="ARBA" id="ARBA00023012"/>
    </source>
</evidence>
<dbReference type="Pfam" id="PF00563">
    <property type="entry name" value="EAL"/>
    <property type="match status" value="1"/>
</dbReference>
<dbReference type="InterPro" id="IPR029151">
    <property type="entry name" value="Sensor-like_sf"/>
</dbReference>
<evidence type="ECO:0000259" key="9">
    <source>
        <dbReference type="PROSITE" id="PS50113"/>
    </source>
</evidence>
<evidence type="ECO:0000256" key="6">
    <source>
        <dbReference type="ARBA" id="ARBA00022840"/>
    </source>
</evidence>
<feature type="domain" description="GGDEF" evidence="11">
    <location>
        <begin position="500"/>
        <end position="636"/>
    </location>
</feature>
<evidence type="ECO:0000313" key="13">
    <source>
        <dbReference type="Proteomes" id="UP000484885"/>
    </source>
</evidence>
<dbReference type="PROSITE" id="PS50112">
    <property type="entry name" value="PAS"/>
    <property type="match status" value="1"/>
</dbReference>
<dbReference type="InterPro" id="IPR000160">
    <property type="entry name" value="GGDEF_dom"/>
</dbReference>
<evidence type="ECO:0000259" key="8">
    <source>
        <dbReference type="PROSITE" id="PS50112"/>
    </source>
</evidence>
<dbReference type="SUPFAM" id="SSF55073">
    <property type="entry name" value="Nucleotide cyclase"/>
    <property type="match status" value="1"/>
</dbReference>
<dbReference type="RefSeq" id="WP_164210505.1">
    <property type="nucleotide sequence ID" value="NZ_JAAGSC010000037.1"/>
</dbReference>
<proteinExistence type="predicted"/>
<keyword evidence="5" id="KW-0418">Kinase</keyword>
<gene>
    <name evidence="12" type="ORF">G3I74_05105</name>
</gene>
<dbReference type="InterPro" id="IPR035965">
    <property type="entry name" value="PAS-like_dom_sf"/>
</dbReference>
<dbReference type="InterPro" id="IPR035919">
    <property type="entry name" value="EAL_sf"/>
</dbReference>
<dbReference type="PROSITE" id="PS50883">
    <property type="entry name" value="EAL"/>
    <property type="match status" value="1"/>
</dbReference>
<dbReference type="Gene3D" id="1.20.120.30">
    <property type="entry name" value="Aspartate receptor, ligand-binding domain"/>
    <property type="match status" value="1"/>
</dbReference>
<dbReference type="NCBIfam" id="TIGR00254">
    <property type="entry name" value="GGDEF"/>
    <property type="match status" value="1"/>
</dbReference>
<evidence type="ECO:0000313" key="12">
    <source>
        <dbReference type="EMBL" id="NDY95101.1"/>
    </source>
</evidence>
<dbReference type="Gene3D" id="3.30.70.270">
    <property type="match status" value="1"/>
</dbReference>
<dbReference type="EMBL" id="JAAGSC010000037">
    <property type="protein sequence ID" value="NDY95101.1"/>
    <property type="molecule type" value="Genomic_DNA"/>
</dbReference>
<dbReference type="AlphaFoldDB" id="A0A845V4E5"/>
<accession>A0A845V4E5</accession>
<dbReference type="Gene3D" id="3.30.450.20">
    <property type="entry name" value="PAS domain"/>
    <property type="match status" value="2"/>
</dbReference>
<dbReference type="CDD" id="cd01948">
    <property type="entry name" value="EAL"/>
    <property type="match status" value="1"/>
</dbReference>
<dbReference type="GO" id="GO:0000160">
    <property type="term" value="P:phosphorelay signal transduction system"/>
    <property type="evidence" value="ECO:0007669"/>
    <property type="project" value="UniProtKB-KW"/>
</dbReference>
<dbReference type="Gene3D" id="3.20.20.450">
    <property type="entry name" value="EAL domain"/>
    <property type="match status" value="1"/>
</dbReference>
<evidence type="ECO:0000259" key="11">
    <source>
        <dbReference type="PROSITE" id="PS50887"/>
    </source>
</evidence>
<keyword evidence="6" id="KW-0067">ATP-binding</keyword>
<dbReference type="Pfam" id="PF00990">
    <property type="entry name" value="GGDEF"/>
    <property type="match status" value="1"/>
</dbReference>
<keyword evidence="13" id="KW-1185">Reference proteome</keyword>
<keyword evidence="7" id="KW-0902">Two-component regulatory system</keyword>
<dbReference type="Pfam" id="PF14827">
    <property type="entry name" value="dCache_3"/>
    <property type="match status" value="1"/>
</dbReference>
<dbReference type="InterPro" id="IPR043128">
    <property type="entry name" value="Rev_trsase/Diguanyl_cyclase"/>
</dbReference>
<dbReference type="PANTHER" id="PTHR44757">
    <property type="entry name" value="DIGUANYLATE CYCLASE DGCP"/>
    <property type="match status" value="1"/>
</dbReference>
<organism evidence="12 13">
    <name type="scientific">Wenzhouxiangella limi</name>
    <dbReference type="NCBI Taxonomy" id="2707351"/>
    <lineage>
        <taxon>Bacteria</taxon>
        <taxon>Pseudomonadati</taxon>
        <taxon>Pseudomonadota</taxon>
        <taxon>Gammaproteobacteria</taxon>
        <taxon>Chromatiales</taxon>
        <taxon>Wenzhouxiangellaceae</taxon>
        <taxon>Wenzhouxiangella</taxon>
    </lineage>
</organism>
<dbReference type="GO" id="GO:0016301">
    <property type="term" value="F:kinase activity"/>
    <property type="evidence" value="ECO:0007669"/>
    <property type="project" value="UniProtKB-KW"/>
</dbReference>
<evidence type="ECO:0000256" key="5">
    <source>
        <dbReference type="ARBA" id="ARBA00022777"/>
    </source>
</evidence>
<feature type="domain" description="PAS" evidence="8">
    <location>
        <begin position="339"/>
        <end position="412"/>
    </location>
</feature>
<name>A0A845V4E5_9GAMM</name>
<dbReference type="InterPro" id="IPR029787">
    <property type="entry name" value="Nucleotide_cyclase"/>
</dbReference>
<evidence type="ECO:0000259" key="10">
    <source>
        <dbReference type="PROSITE" id="PS50883"/>
    </source>
</evidence>
<dbReference type="GO" id="GO:0005524">
    <property type="term" value="F:ATP binding"/>
    <property type="evidence" value="ECO:0007669"/>
    <property type="project" value="UniProtKB-KW"/>
</dbReference>
<comment type="caution">
    <text evidence="12">The sequence shown here is derived from an EMBL/GenBank/DDBJ whole genome shotgun (WGS) entry which is preliminary data.</text>
</comment>
<dbReference type="InterPro" id="IPR000014">
    <property type="entry name" value="PAS"/>
</dbReference>
<dbReference type="SUPFAM" id="SSF103190">
    <property type="entry name" value="Sensory domain-like"/>
    <property type="match status" value="1"/>
</dbReference>
<dbReference type="InterPro" id="IPR052155">
    <property type="entry name" value="Biofilm_reg_signaling"/>
</dbReference>
<evidence type="ECO:0000256" key="4">
    <source>
        <dbReference type="ARBA" id="ARBA00022741"/>
    </source>
</evidence>
<dbReference type="SMART" id="SM00052">
    <property type="entry name" value="EAL"/>
    <property type="match status" value="1"/>
</dbReference>
<dbReference type="Proteomes" id="UP000484885">
    <property type="component" value="Unassembled WGS sequence"/>
</dbReference>
<dbReference type="InterPro" id="IPR000700">
    <property type="entry name" value="PAS-assoc_C"/>
</dbReference>
<keyword evidence="4" id="KW-0547">Nucleotide-binding</keyword>
<sequence length="1025" mass="114743">MGISSLLVWALLWFQFQQARESLTGRELARHELAWQSLLANIDSRARIWFKVFADVPQVHELMVQAQDPGLRDQARTDLVAWLEPYLGQMQAAGASIVHFHLSDGESFYRTYQPDRFGDNVFEHRHTVRRANQTRQPVAAIEAGRLRTAYRHVFPIIDPADRHLGSVEFSVPLSRLQAELDAKVPGRDPELLLLPRGLPRDLDRRAPISAWFGLSALSVQEPLADDPPLPARSANGERVYQRLAADPEIAAAIGTGQRGWREVELDGRIHLAVFSPLTGARGETLGILLSQADEPGLSRLWRTLWLNSFMAISSLVLLGAGTLLLVRSQAAKLEERRRVERDLRLAASVFTHAREGIIVLAPDRTVRDVNEAACRISGYQREQILGQRPEMLLTPEAKKSRQENFWVSLHANDFWSGELWARRSTGQRYPAMAVASAVRSDSGELSHHIVLFSDISRQKQHQEELYRIAYYDALTGLPNRALLVERVERAMNEVITSPDDMLALGVLDLDGFKSINEEHGQAVGDRVLAGVARRLRQALPDKSMLGRLGGDEFCLIIPALTALNEVHEVVDTLLRKLARPLAIPSHELQLNISASIGLTLFPQNSPVNADQLLRQAGQAMYRAKQGGKNRYEIFDLDSDTDQRERLRQIAEVSEGLKAGQLQLYYQPKVNLRNGEVRGVEALVRWQHPERGLLGPGVFLPVIEHHVTEIELGRWVLREACQQLSLWQSQGLVMPIAVNIAADHLQHPRFVADLETLIKECGDLAVGMLSLEVVETSALEDIERVSEVMEACHRLGIRFDLDDFGTGYSSLTYLKKLPVERLKIDQSFVRDMLDDPEDLAILEGILGLARAFGRGVIAEGVETEEEGRMLLRLGCEDGQGYAIARPMPAADLPQWVNDWTPPVSWRATPTAGAAGKLLISAMSEHRAWVQGLDQWCRGSRHEPPEMNSQACRFGQRLRAGELDRALRPELLAEVLALHDEVHALAERVVALRESAMFDKLPPAMAELCARRDQLVQRMEQGLDQPG</sequence>
<dbReference type="PANTHER" id="PTHR44757:SF2">
    <property type="entry name" value="BIOFILM ARCHITECTURE MAINTENANCE PROTEIN MBAA"/>
    <property type="match status" value="1"/>
</dbReference>
<dbReference type="InterPro" id="IPR001633">
    <property type="entry name" value="EAL_dom"/>
</dbReference>
<dbReference type="SMART" id="SM00091">
    <property type="entry name" value="PAS"/>
    <property type="match status" value="1"/>
</dbReference>
<evidence type="ECO:0000256" key="3">
    <source>
        <dbReference type="ARBA" id="ARBA00022679"/>
    </source>
</evidence>
<dbReference type="CDD" id="cd00130">
    <property type="entry name" value="PAS"/>
    <property type="match status" value="1"/>
</dbReference>
<comment type="subcellular location">
    <subcellularLocation>
        <location evidence="1">Membrane</location>
    </subcellularLocation>
</comment>
<dbReference type="SUPFAM" id="SSF55785">
    <property type="entry name" value="PYP-like sensor domain (PAS domain)"/>
    <property type="match status" value="1"/>
</dbReference>
<dbReference type="PROSITE" id="PS50113">
    <property type="entry name" value="PAC"/>
    <property type="match status" value="1"/>
</dbReference>
<dbReference type="Pfam" id="PF13426">
    <property type="entry name" value="PAS_9"/>
    <property type="match status" value="1"/>
</dbReference>
<dbReference type="CDD" id="cd01949">
    <property type="entry name" value="GGDEF"/>
    <property type="match status" value="1"/>
</dbReference>
<reference evidence="12 13" key="1">
    <citation type="submission" date="2020-02" db="EMBL/GenBank/DDBJ databases">
        <authorList>
            <person name="Zhang X.-Y."/>
        </authorList>
    </citation>
    <scope>NUCLEOTIDE SEQUENCE [LARGE SCALE GENOMIC DNA]</scope>
    <source>
        <strain evidence="12 13">C33</strain>
    </source>
</reference>
<dbReference type="SUPFAM" id="SSF141868">
    <property type="entry name" value="EAL domain-like"/>
    <property type="match status" value="1"/>
</dbReference>
<evidence type="ECO:0000256" key="2">
    <source>
        <dbReference type="ARBA" id="ARBA00022553"/>
    </source>
</evidence>
<dbReference type="NCBIfam" id="TIGR00229">
    <property type="entry name" value="sensory_box"/>
    <property type="match status" value="1"/>
</dbReference>
<keyword evidence="2" id="KW-0597">Phosphoprotein</keyword>
<keyword evidence="3" id="KW-0808">Transferase</keyword>
<feature type="domain" description="PAC" evidence="9">
    <location>
        <begin position="415"/>
        <end position="467"/>
    </location>
</feature>
<dbReference type="InterPro" id="IPR029150">
    <property type="entry name" value="dCache_3"/>
</dbReference>
<dbReference type="SMART" id="SM00267">
    <property type="entry name" value="GGDEF"/>
    <property type="match status" value="1"/>
</dbReference>
<feature type="domain" description="EAL" evidence="10">
    <location>
        <begin position="645"/>
        <end position="899"/>
    </location>
</feature>